<evidence type="ECO:0000259" key="1">
    <source>
        <dbReference type="Pfam" id="PF13476"/>
    </source>
</evidence>
<dbReference type="GO" id="GO:0006302">
    <property type="term" value="P:double-strand break repair"/>
    <property type="evidence" value="ECO:0007669"/>
    <property type="project" value="InterPro"/>
</dbReference>
<dbReference type="InterPro" id="IPR027417">
    <property type="entry name" value="P-loop_NTPase"/>
</dbReference>
<organism evidence="2">
    <name type="scientific">Siphoviridae sp. ctYh54</name>
    <dbReference type="NCBI Taxonomy" id="2826379"/>
    <lineage>
        <taxon>Viruses</taxon>
        <taxon>Duplodnaviria</taxon>
        <taxon>Heunggongvirae</taxon>
        <taxon>Uroviricota</taxon>
        <taxon>Caudoviricetes</taxon>
    </lineage>
</organism>
<reference evidence="2" key="1">
    <citation type="journal article" date="2021" name="Proc. Natl. Acad. Sci. U.S.A.">
        <title>A Catalog of Tens of Thousands of Viruses from Human Metagenomes Reveals Hidden Associations with Chronic Diseases.</title>
        <authorList>
            <person name="Tisza M.J."/>
            <person name="Buck C.B."/>
        </authorList>
    </citation>
    <scope>NUCLEOTIDE SEQUENCE</scope>
    <source>
        <strain evidence="2">CtYh54</strain>
    </source>
</reference>
<dbReference type="EMBL" id="BK014884">
    <property type="protein sequence ID" value="DAD80437.1"/>
    <property type="molecule type" value="Genomic_DNA"/>
</dbReference>
<evidence type="ECO:0000313" key="2">
    <source>
        <dbReference type="EMBL" id="DAD80437.1"/>
    </source>
</evidence>
<dbReference type="Pfam" id="PF13476">
    <property type="entry name" value="AAA_23"/>
    <property type="match status" value="1"/>
</dbReference>
<dbReference type="SUPFAM" id="SSF52540">
    <property type="entry name" value="P-loop containing nucleoside triphosphate hydrolases"/>
    <property type="match status" value="1"/>
</dbReference>
<dbReference type="Gene3D" id="3.40.50.300">
    <property type="entry name" value="P-loop containing nucleotide triphosphate hydrolases"/>
    <property type="match status" value="1"/>
</dbReference>
<feature type="domain" description="Rad50/SbcC-type AAA" evidence="1">
    <location>
        <begin position="2"/>
        <end position="201"/>
    </location>
</feature>
<protein>
    <submittedName>
        <fullName evidence="2">STRUCTURAL MAINTENANCE OF CHROMOSOMES PROTEIN</fullName>
    </submittedName>
</protein>
<accession>A0A8S5MDN9</accession>
<name>A0A8S5MDN9_9CAUD</name>
<proteinExistence type="predicted"/>
<dbReference type="InterPro" id="IPR038729">
    <property type="entry name" value="Rad50/SbcC_AAA"/>
</dbReference>
<dbReference type="GO" id="GO:0016887">
    <property type="term" value="F:ATP hydrolysis activity"/>
    <property type="evidence" value="ECO:0007669"/>
    <property type="project" value="InterPro"/>
</dbReference>
<sequence>MKIKFKNFQSLRSEEVNIRPGMTLITGPTNSGKTAIFRGLLALLTNSVDAPNFINGIAVQENGDNAELSVSLIDEDIPKIEFHRNKSKAWYMIDGKKYSKLARSNIFDIYPDLRRKFIYDPQDSRKVLNFQTEEQLAFPFDKSDGEMFKLFEHIFNITDTRLVIDTMKKEEDEVNFKLSQNQSEKQNLTEKTKILEAGLYKINKEFLLNYSDQYKKCANSAQKCLEKIYKISEYAPFLTTCQQLPILSSNDNGEIFSAVIDLGKKLQECQLKSEYITNYTDLELSGTEEDFGSPVLELESKLNKISTLSKNLVAIEQSIADNEQILKQAEEKLKEFDICPLCGHKLEENNVNGTKIQTC</sequence>